<evidence type="ECO:0000313" key="2">
    <source>
        <dbReference type="EMBL" id="QOV91866.1"/>
    </source>
</evidence>
<reference evidence="2 3" key="1">
    <citation type="submission" date="2020-10" db="EMBL/GenBank/DDBJ databases">
        <title>Wide distribution of Phycisphaera-like planctomycetes from WD2101 soil group in peatlands and genome analysis of the first cultivated representative.</title>
        <authorList>
            <person name="Dedysh S.N."/>
            <person name="Beletsky A.V."/>
            <person name="Ivanova A."/>
            <person name="Kulichevskaya I.S."/>
            <person name="Suzina N.E."/>
            <person name="Philippov D.A."/>
            <person name="Rakitin A.L."/>
            <person name="Mardanov A.V."/>
            <person name="Ravin N.V."/>
        </authorList>
    </citation>
    <scope>NUCLEOTIDE SEQUENCE [LARGE SCALE GENOMIC DNA]</scope>
    <source>
        <strain evidence="2 3">M1803</strain>
    </source>
</reference>
<dbReference type="KEGG" id="hbs:IPV69_11135"/>
<evidence type="ECO:0000313" key="3">
    <source>
        <dbReference type="Proteomes" id="UP000593765"/>
    </source>
</evidence>
<evidence type="ECO:0000256" key="1">
    <source>
        <dbReference type="SAM" id="Phobius"/>
    </source>
</evidence>
<sequence>MPNPYVYTQRRRILMQVVMVGIFGLTLAMAALVSNARNAAEAVKLGPAVGIGRYWVSPPQGWTLKRKWVTVLPPVPSLQANDPVGGRVLDVTQQFLSYDVTPDSYLDTFHGIDGENSIATPITVAGQPGLAVSVVKQRQGAGWSSTTSHQYAVLVTDRRLVLLVELESPGGATTASDRRVFRDVVASIKNAPADEPVPDEP</sequence>
<name>A0A7M2X264_9BACT</name>
<proteinExistence type="predicted"/>
<dbReference type="EMBL" id="CP063458">
    <property type="protein sequence ID" value="QOV91866.1"/>
    <property type="molecule type" value="Genomic_DNA"/>
</dbReference>
<gene>
    <name evidence="2" type="ORF">IPV69_11135</name>
</gene>
<dbReference type="Proteomes" id="UP000593765">
    <property type="component" value="Chromosome"/>
</dbReference>
<accession>A0A7M2X264</accession>
<dbReference type="RefSeq" id="WP_206295183.1">
    <property type="nucleotide sequence ID" value="NZ_CP063458.1"/>
</dbReference>
<organism evidence="2 3">
    <name type="scientific">Humisphaera borealis</name>
    <dbReference type="NCBI Taxonomy" id="2807512"/>
    <lineage>
        <taxon>Bacteria</taxon>
        <taxon>Pseudomonadati</taxon>
        <taxon>Planctomycetota</taxon>
        <taxon>Phycisphaerae</taxon>
        <taxon>Tepidisphaerales</taxon>
        <taxon>Tepidisphaeraceae</taxon>
        <taxon>Humisphaera</taxon>
    </lineage>
</organism>
<dbReference type="AlphaFoldDB" id="A0A7M2X264"/>
<keyword evidence="3" id="KW-1185">Reference proteome</keyword>
<protein>
    <submittedName>
        <fullName evidence="2">Uncharacterized protein</fullName>
    </submittedName>
</protein>
<keyword evidence="1" id="KW-0472">Membrane</keyword>
<feature type="transmembrane region" description="Helical" evidence="1">
    <location>
        <begin position="12"/>
        <end position="33"/>
    </location>
</feature>
<keyword evidence="1" id="KW-0812">Transmembrane</keyword>
<keyword evidence="1" id="KW-1133">Transmembrane helix</keyword>